<dbReference type="GO" id="GO:0070401">
    <property type="term" value="F:NADP+ binding"/>
    <property type="evidence" value="ECO:0007669"/>
    <property type="project" value="UniProtKB-ARBA"/>
</dbReference>
<feature type="domain" description="DHFR" evidence="9">
    <location>
        <begin position="1"/>
        <end position="160"/>
    </location>
</feature>
<evidence type="ECO:0000259" key="9">
    <source>
        <dbReference type="PROSITE" id="PS51330"/>
    </source>
</evidence>
<comment type="pathway">
    <text evidence="1 8">Cofactor biosynthesis; tetrahydrofolate biosynthesis; 5,6,7,8-tetrahydrofolate from 7,8-dihydrofolate: step 1/1.</text>
</comment>
<dbReference type="SUPFAM" id="SSF53597">
    <property type="entry name" value="Dihydrofolate reductase-like"/>
    <property type="match status" value="1"/>
</dbReference>
<dbReference type="PANTHER" id="PTHR48069">
    <property type="entry name" value="DIHYDROFOLATE REDUCTASE"/>
    <property type="match status" value="1"/>
</dbReference>
<dbReference type="eggNOG" id="COG0262">
    <property type="taxonomic scope" value="Bacteria"/>
</dbReference>
<evidence type="ECO:0000256" key="7">
    <source>
        <dbReference type="ARBA" id="ARBA00025067"/>
    </source>
</evidence>
<evidence type="ECO:0000256" key="2">
    <source>
        <dbReference type="ARBA" id="ARBA00009539"/>
    </source>
</evidence>
<evidence type="ECO:0000313" key="10">
    <source>
        <dbReference type="EMBL" id="EWH11861.1"/>
    </source>
</evidence>
<dbReference type="PATRIC" id="fig|1328313.3.peg.353"/>
<dbReference type="GO" id="GO:0046452">
    <property type="term" value="P:dihydrofolate metabolic process"/>
    <property type="evidence" value="ECO:0007669"/>
    <property type="project" value="TreeGrafter"/>
</dbReference>
<dbReference type="UniPathway" id="UPA00077">
    <property type="reaction ID" value="UER00158"/>
</dbReference>
<comment type="catalytic activity">
    <reaction evidence="8">
        <text>(6S)-5,6,7,8-tetrahydrofolate + NADP(+) = 7,8-dihydrofolate + NADPH + H(+)</text>
        <dbReference type="Rhea" id="RHEA:15009"/>
        <dbReference type="ChEBI" id="CHEBI:15378"/>
        <dbReference type="ChEBI" id="CHEBI:57451"/>
        <dbReference type="ChEBI" id="CHEBI:57453"/>
        <dbReference type="ChEBI" id="CHEBI:57783"/>
        <dbReference type="ChEBI" id="CHEBI:58349"/>
        <dbReference type="EC" id="1.5.1.3"/>
    </reaction>
</comment>
<dbReference type="PRINTS" id="PR00070">
    <property type="entry name" value="DHFR"/>
</dbReference>
<dbReference type="EC" id="1.5.1.3" evidence="3 8"/>
<keyword evidence="4 8" id="KW-0554">One-carbon metabolism</keyword>
<dbReference type="PANTHER" id="PTHR48069:SF3">
    <property type="entry name" value="DIHYDROFOLATE REDUCTASE"/>
    <property type="match status" value="1"/>
</dbReference>
<sequence length="162" mass="18179">MIAAMTPERAIGKDNKLLWHLPNDLKFFKQNTLGKPVIMGRKTFDSIGRPLPGRLNIVISRQQQSPHPDVLLASSVEHALELAKQHVATAEEIVVIGGGHIYQSMLPHANKLYITMVETSVDADTYFPQIDSNEWQLVEQEAGIVDDKNALAHTFYTYTRSK</sequence>
<evidence type="ECO:0000256" key="4">
    <source>
        <dbReference type="ARBA" id="ARBA00022563"/>
    </source>
</evidence>
<keyword evidence="5 8" id="KW-0521">NADP</keyword>
<comment type="function">
    <text evidence="7 8">Key enzyme in folate metabolism. Catalyzes an essential reaction for de novo glycine and purine synthesis, and for DNA precursor synthesis.</text>
</comment>
<keyword evidence="11" id="KW-1185">Reference proteome</keyword>
<evidence type="ECO:0000256" key="6">
    <source>
        <dbReference type="ARBA" id="ARBA00023002"/>
    </source>
</evidence>
<accession>W7QJ13</accession>
<evidence type="ECO:0000256" key="3">
    <source>
        <dbReference type="ARBA" id="ARBA00012856"/>
    </source>
</evidence>
<evidence type="ECO:0000256" key="5">
    <source>
        <dbReference type="ARBA" id="ARBA00022857"/>
    </source>
</evidence>
<comment type="caution">
    <text evidence="10">The sequence shown here is derived from an EMBL/GenBank/DDBJ whole genome shotgun (WGS) entry which is preliminary data.</text>
</comment>
<dbReference type="STRING" id="1328313.DS2_01708"/>
<organism evidence="10 11">
    <name type="scientific">Catenovulum agarivorans DS-2</name>
    <dbReference type="NCBI Taxonomy" id="1328313"/>
    <lineage>
        <taxon>Bacteria</taxon>
        <taxon>Pseudomonadati</taxon>
        <taxon>Pseudomonadota</taxon>
        <taxon>Gammaproteobacteria</taxon>
        <taxon>Alteromonadales</taxon>
        <taxon>Alteromonadaceae</taxon>
        <taxon>Catenovulum</taxon>
    </lineage>
</organism>
<dbReference type="EMBL" id="ARZY01000002">
    <property type="protein sequence ID" value="EWH11861.1"/>
    <property type="molecule type" value="Genomic_DNA"/>
</dbReference>
<evidence type="ECO:0000313" key="11">
    <source>
        <dbReference type="Proteomes" id="UP000019276"/>
    </source>
</evidence>
<dbReference type="GO" id="GO:0046654">
    <property type="term" value="P:tetrahydrofolate biosynthetic process"/>
    <property type="evidence" value="ECO:0007669"/>
    <property type="project" value="UniProtKB-UniPathway"/>
</dbReference>
<dbReference type="PIRSF" id="PIRSF000194">
    <property type="entry name" value="DHFR"/>
    <property type="match status" value="1"/>
</dbReference>
<dbReference type="GO" id="GO:0006730">
    <property type="term" value="P:one-carbon metabolic process"/>
    <property type="evidence" value="ECO:0007669"/>
    <property type="project" value="UniProtKB-KW"/>
</dbReference>
<dbReference type="InterPro" id="IPR001796">
    <property type="entry name" value="DHFR_dom"/>
</dbReference>
<dbReference type="Proteomes" id="UP000019276">
    <property type="component" value="Unassembled WGS sequence"/>
</dbReference>
<dbReference type="GO" id="GO:0046655">
    <property type="term" value="P:folic acid metabolic process"/>
    <property type="evidence" value="ECO:0007669"/>
    <property type="project" value="TreeGrafter"/>
</dbReference>
<name>W7QJ13_9ALTE</name>
<evidence type="ECO:0000256" key="1">
    <source>
        <dbReference type="ARBA" id="ARBA00004903"/>
    </source>
</evidence>
<dbReference type="PROSITE" id="PS51330">
    <property type="entry name" value="DHFR_2"/>
    <property type="match status" value="1"/>
</dbReference>
<dbReference type="Pfam" id="PF00186">
    <property type="entry name" value="DHFR_1"/>
    <property type="match status" value="1"/>
</dbReference>
<dbReference type="InterPro" id="IPR012259">
    <property type="entry name" value="DHFR"/>
</dbReference>
<dbReference type="GO" id="GO:0005829">
    <property type="term" value="C:cytosol"/>
    <property type="evidence" value="ECO:0007669"/>
    <property type="project" value="TreeGrafter"/>
</dbReference>
<keyword evidence="6 8" id="KW-0560">Oxidoreductase</keyword>
<dbReference type="GO" id="GO:0004146">
    <property type="term" value="F:dihydrofolate reductase activity"/>
    <property type="evidence" value="ECO:0007669"/>
    <property type="project" value="UniProtKB-EC"/>
</dbReference>
<reference evidence="10 11" key="1">
    <citation type="journal article" date="2014" name="Genome Announc.">
        <title>Draft Genome Sequence of the Agar-Degrading Bacterium Catenovulum sp. Strain DS-2, Isolated from Intestines of Haliotis diversicolor.</title>
        <authorList>
            <person name="Shan D."/>
            <person name="Li X."/>
            <person name="Gu Z."/>
            <person name="Wei G."/>
            <person name="Gao Z."/>
            <person name="Shao Z."/>
        </authorList>
    </citation>
    <scope>NUCLEOTIDE SEQUENCE [LARGE SCALE GENOMIC DNA]</scope>
    <source>
        <strain evidence="10 11">DS-2</strain>
    </source>
</reference>
<dbReference type="InterPro" id="IPR024072">
    <property type="entry name" value="DHFR-like_dom_sf"/>
</dbReference>
<evidence type="ECO:0000256" key="8">
    <source>
        <dbReference type="PIRNR" id="PIRNR000194"/>
    </source>
</evidence>
<comment type="similarity">
    <text evidence="2 8">Belongs to the dihydrofolate reductase family.</text>
</comment>
<dbReference type="FunFam" id="3.40.430.10:FF:000001">
    <property type="entry name" value="Dihydrofolate reductase"/>
    <property type="match status" value="1"/>
</dbReference>
<dbReference type="CDD" id="cd00209">
    <property type="entry name" value="DHFR"/>
    <property type="match status" value="1"/>
</dbReference>
<proteinExistence type="inferred from homology"/>
<gene>
    <name evidence="10" type="ORF">DS2_01708</name>
</gene>
<dbReference type="Gene3D" id="3.40.430.10">
    <property type="entry name" value="Dihydrofolate Reductase, subunit A"/>
    <property type="match status" value="1"/>
</dbReference>
<dbReference type="AlphaFoldDB" id="W7QJ13"/>
<protein>
    <recommendedName>
        <fullName evidence="3 8">Dihydrofolate reductase</fullName>
        <ecNumber evidence="3 8">1.5.1.3</ecNumber>
    </recommendedName>
</protein>